<evidence type="ECO:0000256" key="1">
    <source>
        <dbReference type="SAM" id="SignalP"/>
    </source>
</evidence>
<dbReference type="InterPro" id="IPR007497">
    <property type="entry name" value="SIMPL/DUF541"/>
</dbReference>
<accession>A0ABT1XMN5</accession>
<reference evidence="2 3" key="1">
    <citation type="submission" date="2022-08" db="EMBL/GenBank/DDBJ databases">
        <title>Polyphasic taxonomy analysis of Qipengyuania sp.RS5-5.</title>
        <authorList>
            <person name="Xamxidin M."/>
            <person name="Wu M."/>
        </authorList>
    </citation>
    <scope>NUCLEOTIDE SEQUENCE [LARGE SCALE GENOMIC DNA]</scope>
    <source>
        <strain evidence="2 3">RS5-5</strain>
    </source>
</reference>
<proteinExistence type="predicted"/>
<feature type="chain" id="PRO_5045052649" evidence="1">
    <location>
        <begin position="24"/>
        <end position="240"/>
    </location>
</feature>
<sequence length="240" mass="25603">MKRLALSLALGTAAVALSQPAQADVQITTNQPVVELSVTETVKVDPDIATIGAGVQTLSPTAVEAMRANAREMTAVINRIKALGVDEKDIQTTGVSLYPQYDYDQEQRKQVFRGYQASNRVSVILRDIDRTGPVLDALVAAGATDLSGPDFSIDDDTAAKAQARAAAMQRAEAMARDYARMAGYPNVRLLKVSEAVGYSPPQPMMRMAKVEAQAADASTPIQPGQIGSSVTVSVTYEMTR</sequence>
<dbReference type="PANTHER" id="PTHR34387">
    <property type="entry name" value="SLR1258 PROTEIN"/>
    <property type="match status" value="1"/>
</dbReference>
<protein>
    <submittedName>
        <fullName evidence="2">SIMPL domain-containing protein</fullName>
    </submittedName>
</protein>
<gene>
    <name evidence="2" type="ORF">NSO95_03110</name>
</gene>
<keyword evidence="1" id="KW-0732">Signal</keyword>
<dbReference type="Pfam" id="PF04402">
    <property type="entry name" value="SIMPL"/>
    <property type="match status" value="1"/>
</dbReference>
<dbReference type="Gene3D" id="3.30.110.170">
    <property type="entry name" value="Protein of unknown function (DUF541), domain 1"/>
    <property type="match status" value="1"/>
</dbReference>
<keyword evidence="3" id="KW-1185">Reference proteome</keyword>
<evidence type="ECO:0000313" key="3">
    <source>
        <dbReference type="Proteomes" id="UP001206067"/>
    </source>
</evidence>
<dbReference type="RefSeq" id="WP_257594693.1">
    <property type="nucleotide sequence ID" value="NZ_JANKHH010000002.1"/>
</dbReference>
<dbReference type="EMBL" id="JANKHH010000002">
    <property type="protein sequence ID" value="MCR2832923.1"/>
    <property type="molecule type" value="Genomic_DNA"/>
</dbReference>
<dbReference type="InterPro" id="IPR052022">
    <property type="entry name" value="26kDa_periplasmic_antigen"/>
</dbReference>
<dbReference type="Proteomes" id="UP001206067">
    <property type="component" value="Unassembled WGS sequence"/>
</dbReference>
<feature type="signal peptide" evidence="1">
    <location>
        <begin position="1"/>
        <end position="23"/>
    </location>
</feature>
<comment type="caution">
    <text evidence="2">The sequence shown here is derived from an EMBL/GenBank/DDBJ whole genome shotgun (WGS) entry which is preliminary data.</text>
</comment>
<dbReference type="PANTHER" id="PTHR34387:SF1">
    <property type="entry name" value="PERIPLASMIC IMMUNOGENIC PROTEIN"/>
    <property type="match status" value="1"/>
</dbReference>
<evidence type="ECO:0000313" key="2">
    <source>
        <dbReference type="EMBL" id="MCR2832923.1"/>
    </source>
</evidence>
<organism evidence="2 3">
    <name type="scientific">Parerythrobacter lacustris</name>
    <dbReference type="NCBI Taxonomy" id="2969984"/>
    <lineage>
        <taxon>Bacteria</taxon>
        <taxon>Pseudomonadati</taxon>
        <taxon>Pseudomonadota</taxon>
        <taxon>Alphaproteobacteria</taxon>
        <taxon>Sphingomonadales</taxon>
        <taxon>Erythrobacteraceae</taxon>
        <taxon>Parerythrobacter</taxon>
    </lineage>
</organism>
<name>A0ABT1XMN5_9SPHN</name>
<dbReference type="Gene3D" id="3.30.70.2970">
    <property type="entry name" value="Protein of unknown function (DUF541), domain 2"/>
    <property type="match status" value="1"/>
</dbReference>